<accession>A0AAV0TPH7</accession>
<dbReference type="SUPFAM" id="SSF57756">
    <property type="entry name" value="Retrovirus zinc finger-like domains"/>
    <property type="match status" value="1"/>
</dbReference>
<evidence type="ECO:0000259" key="2">
    <source>
        <dbReference type="PROSITE" id="PS50158"/>
    </source>
</evidence>
<protein>
    <recommendedName>
        <fullName evidence="2">CCHC-type domain-containing protein</fullName>
    </recommendedName>
</protein>
<organism evidence="3 4">
    <name type="scientific">Peronospora farinosa</name>
    <dbReference type="NCBI Taxonomy" id="134698"/>
    <lineage>
        <taxon>Eukaryota</taxon>
        <taxon>Sar</taxon>
        <taxon>Stramenopiles</taxon>
        <taxon>Oomycota</taxon>
        <taxon>Peronosporomycetes</taxon>
        <taxon>Peronosporales</taxon>
        <taxon>Peronosporaceae</taxon>
        <taxon>Peronospora</taxon>
    </lineage>
</organism>
<dbReference type="PROSITE" id="PS50158">
    <property type="entry name" value="ZF_CCHC"/>
    <property type="match status" value="1"/>
</dbReference>
<evidence type="ECO:0000313" key="3">
    <source>
        <dbReference type="EMBL" id="CAI5723160.1"/>
    </source>
</evidence>
<dbReference type="SMART" id="SM00343">
    <property type="entry name" value="ZnF_C2HC"/>
    <property type="match status" value="1"/>
</dbReference>
<dbReference type="InterPro" id="IPR054722">
    <property type="entry name" value="PolX-like_BBD"/>
</dbReference>
<comment type="caution">
    <text evidence="3">The sequence shown here is derived from an EMBL/GenBank/DDBJ whole genome shotgun (WGS) entry which is preliminary data.</text>
</comment>
<dbReference type="Pfam" id="PF00098">
    <property type="entry name" value="zf-CCHC"/>
    <property type="match status" value="1"/>
</dbReference>
<dbReference type="GO" id="GO:0003676">
    <property type="term" value="F:nucleic acid binding"/>
    <property type="evidence" value="ECO:0007669"/>
    <property type="project" value="InterPro"/>
</dbReference>
<dbReference type="EMBL" id="CANTFK010000692">
    <property type="protein sequence ID" value="CAI5723160.1"/>
    <property type="molecule type" value="Genomic_DNA"/>
</dbReference>
<dbReference type="AlphaFoldDB" id="A0AAV0TPH7"/>
<reference evidence="3" key="1">
    <citation type="submission" date="2022-12" db="EMBL/GenBank/DDBJ databases">
        <authorList>
            <person name="Webb A."/>
        </authorList>
    </citation>
    <scope>NUCLEOTIDE SEQUENCE</scope>
    <source>
        <strain evidence="3">Pf2</strain>
    </source>
</reference>
<evidence type="ECO:0000256" key="1">
    <source>
        <dbReference type="PROSITE-ProRule" id="PRU00047"/>
    </source>
</evidence>
<dbReference type="Gene3D" id="4.10.60.10">
    <property type="entry name" value="Zinc finger, CCHC-type"/>
    <property type="match status" value="1"/>
</dbReference>
<name>A0AAV0TPH7_9STRA</name>
<proteinExistence type="predicted"/>
<keyword evidence="1" id="KW-0479">Metal-binding</keyword>
<dbReference type="Proteomes" id="UP001159659">
    <property type="component" value="Unassembled WGS sequence"/>
</dbReference>
<sequence>MHLIETSEKLVLERVVKYAAPHMKVAIKGRYDPGRTDYLHDAQELVVWAQEIEDDARPIRNHVKGVVNAVGESKKCFACGKLGHIARECKAKKKKDSVISGEKTRWELAAHRNAVNLDHWTLNSGASRHLARDVSMLEHAVDCNKTNWLLLPNGERLQVTKKGTVTLNGIAEGKEFELNLSNLYFAPLLSRNLILFGISAKQGCRIESRHGSMIIAKVSPSIVVFYLKLEANVLVAKLCSLR</sequence>
<feature type="domain" description="CCHC-type" evidence="2">
    <location>
        <begin position="75"/>
        <end position="90"/>
    </location>
</feature>
<keyword evidence="1" id="KW-0862">Zinc</keyword>
<dbReference type="GO" id="GO:0008270">
    <property type="term" value="F:zinc ion binding"/>
    <property type="evidence" value="ECO:0007669"/>
    <property type="project" value="UniProtKB-KW"/>
</dbReference>
<dbReference type="InterPro" id="IPR001878">
    <property type="entry name" value="Znf_CCHC"/>
</dbReference>
<gene>
    <name evidence="3" type="ORF">PFR002_LOCUS4602</name>
</gene>
<evidence type="ECO:0000313" key="4">
    <source>
        <dbReference type="Proteomes" id="UP001159659"/>
    </source>
</evidence>
<keyword evidence="1" id="KW-0863">Zinc-finger</keyword>
<dbReference type="Pfam" id="PF22936">
    <property type="entry name" value="Pol_BBD"/>
    <property type="match status" value="1"/>
</dbReference>
<dbReference type="InterPro" id="IPR036875">
    <property type="entry name" value="Znf_CCHC_sf"/>
</dbReference>